<feature type="transmembrane region" description="Helical" evidence="6">
    <location>
        <begin position="9"/>
        <end position="28"/>
    </location>
</feature>
<dbReference type="EMBL" id="JBHSGO010000124">
    <property type="protein sequence ID" value="MFC4665765.1"/>
    <property type="molecule type" value="Genomic_DNA"/>
</dbReference>
<dbReference type="PANTHER" id="PTHR32322:SF2">
    <property type="entry name" value="EAMA DOMAIN-CONTAINING PROTEIN"/>
    <property type="match status" value="1"/>
</dbReference>
<evidence type="ECO:0000256" key="1">
    <source>
        <dbReference type="ARBA" id="ARBA00004141"/>
    </source>
</evidence>
<organism evidence="8 9">
    <name type="scientific">Falsiporphyromonas endometrii</name>
    <dbReference type="NCBI Taxonomy" id="1387297"/>
    <lineage>
        <taxon>Bacteria</taxon>
        <taxon>Pseudomonadati</taxon>
        <taxon>Bacteroidota</taxon>
        <taxon>Bacteroidia</taxon>
        <taxon>Bacteroidales</taxon>
        <taxon>Porphyromonadaceae</taxon>
        <taxon>Falsiporphyromonas</taxon>
    </lineage>
</organism>
<evidence type="ECO:0000256" key="3">
    <source>
        <dbReference type="ARBA" id="ARBA00022692"/>
    </source>
</evidence>
<dbReference type="PANTHER" id="PTHR32322">
    <property type="entry name" value="INNER MEMBRANE TRANSPORTER"/>
    <property type="match status" value="1"/>
</dbReference>
<feature type="transmembrane region" description="Helical" evidence="6">
    <location>
        <begin position="125"/>
        <end position="145"/>
    </location>
</feature>
<feature type="transmembrane region" description="Helical" evidence="6">
    <location>
        <begin position="71"/>
        <end position="92"/>
    </location>
</feature>
<dbReference type="RefSeq" id="WP_380078185.1">
    <property type="nucleotide sequence ID" value="NZ_JBHSGO010000124.1"/>
</dbReference>
<comment type="similarity">
    <text evidence="2">Belongs to the EamA transporter family.</text>
</comment>
<accession>A0ABV9K771</accession>
<keyword evidence="9" id="KW-1185">Reference proteome</keyword>
<evidence type="ECO:0000256" key="2">
    <source>
        <dbReference type="ARBA" id="ARBA00007362"/>
    </source>
</evidence>
<evidence type="ECO:0000256" key="6">
    <source>
        <dbReference type="SAM" id="Phobius"/>
    </source>
</evidence>
<keyword evidence="5 6" id="KW-0472">Membrane</keyword>
<evidence type="ECO:0000259" key="7">
    <source>
        <dbReference type="Pfam" id="PF00892"/>
    </source>
</evidence>
<sequence length="318" mass="34851">MKAITSKSTGWLIGILSSATFGLIPLFAKPVINEGVPHQAVVFYRFLIAAIMMAVLHGAMGGSFRLRKKEIFPLVILGALYTGSAMLLFWGYSFMASGVATVIHFMYPFFTSLILFLCFRERIGIITIISMVFAVFGVSLLMNLWSPNTELHIPFSGFVIVLLSGLCYALYIVVVQHSAVHNMPGRLLSFWVMLFASIGSVINSLIAYGEVMLLPSVSSWINISLLALVPTVVSNIALVFAVQSIGATKTAVLGAFEPLTAVMVGVFCFHEQIEAMGYWGIILIVLAVVLTVMSGQIEPKLRDYVRHLKRVITSSKMK</sequence>
<feature type="transmembrane region" description="Helical" evidence="6">
    <location>
        <begin position="187"/>
        <end position="208"/>
    </location>
</feature>
<feature type="transmembrane region" description="Helical" evidence="6">
    <location>
        <begin position="40"/>
        <end position="59"/>
    </location>
</feature>
<dbReference type="Pfam" id="PF00892">
    <property type="entry name" value="EamA"/>
    <property type="match status" value="2"/>
</dbReference>
<dbReference type="InterPro" id="IPR037185">
    <property type="entry name" value="EmrE-like"/>
</dbReference>
<dbReference type="InterPro" id="IPR050638">
    <property type="entry name" value="AA-Vitamin_Transporters"/>
</dbReference>
<reference evidence="9" key="1">
    <citation type="journal article" date="2019" name="Int. J. Syst. Evol. Microbiol.">
        <title>The Global Catalogue of Microorganisms (GCM) 10K type strain sequencing project: providing services to taxonomists for standard genome sequencing and annotation.</title>
        <authorList>
            <consortium name="The Broad Institute Genomics Platform"/>
            <consortium name="The Broad Institute Genome Sequencing Center for Infectious Disease"/>
            <person name="Wu L."/>
            <person name="Ma J."/>
        </authorList>
    </citation>
    <scope>NUCLEOTIDE SEQUENCE [LARGE SCALE GENOMIC DNA]</scope>
    <source>
        <strain evidence="9">CGMCC 4.7357</strain>
    </source>
</reference>
<feature type="transmembrane region" description="Helical" evidence="6">
    <location>
        <begin position="276"/>
        <end position="297"/>
    </location>
</feature>
<feature type="transmembrane region" description="Helical" evidence="6">
    <location>
        <begin position="151"/>
        <end position="175"/>
    </location>
</feature>
<evidence type="ECO:0000313" key="9">
    <source>
        <dbReference type="Proteomes" id="UP001596020"/>
    </source>
</evidence>
<dbReference type="Proteomes" id="UP001596020">
    <property type="component" value="Unassembled WGS sequence"/>
</dbReference>
<feature type="transmembrane region" description="Helical" evidence="6">
    <location>
        <begin position="220"/>
        <end position="242"/>
    </location>
</feature>
<evidence type="ECO:0000256" key="5">
    <source>
        <dbReference type="ARBA" id="ARBA00023136"/>
    </source>
</evidence>
<protein>
    <submittedName>
        <fullName evidence="8">DMT family transporter</fullName>
    </submittedName>
</protein>
<feature type="domain" description="EamA" evidence="7">
    <location>
        <begin position="156"/>
        <end position="292"/>
    </location>
</feature>
<comment type="caution">
    <text evidence="8">The sequence shown here is derived from an EMBL/GenBank/DDBJ whole genome shotgun (WGS) entry which is preliminary data.</text>
</comment>
<evidence type="ECO:0000313" key="8">
    <source>
        <dbReference type="EMBL" id="MFC4665765.1"/>
    </source>
</evidence>
<comment type="subcellular location">
    <subcellularLocation>
        <location evidence="1">Membrane</location>
        <topology evidence="1">Multi-pass membrane protein</topology>
    </subcellularLocation>
</comment>
<evidence type="ECO:0000256" key="4">
    <source>
        <dbReference type="ARBA" id="ARBA00022989"/>
    </source>
</evidence>
<keyword evidence="3 6" id="KW-0812">Transmembrane</keyword>
<feature type="transmembrane region" description="Helical" evidence="6">
    <location>
        <begin position="251"/>
        <end position="270"/>
    </location>
</feature>
<name>A0ABV9K771_9PORP</name>
<keyword evidence="4 6" id="KW-1133">Transmembrane helix</keyword>
<feature type="transmembrane region" description="Helical" evidence="6">
    <location>
        <begin position="98"/>
        <end position="118"/>
    </location>
</feature>
<gene>
    <name evidence="8" type="ORF">ACFO3G_03950</name>
</gene>
<dbReference type="SUPFAM" id="SSF103481">
    <property type="entry name" value="Multidrug resistance efflux transporter EmrE"/>
    <property type="match status" value="2"/>
</dbReference>
<dbReference type="InterPro" id="IPR000620">
    <property type="entry name" value="EamA_dom"/>
</dbReference>
<proteinExistence type="inferred from homology"/>
<feature type="domain" description="EamA" evidence="7">
    <location>
        <begin position="10"/>
        <end position="142"/>
    </location>
</feature>